<evidence type="ECO:0000313" key="3">
    <source>
        <dbReference type="Proteomes" id="UP001516400"/>
    </source>
</evidence>
<evidence type="ECO:0000313" key="2">
    <source>
        <dbReference type="EMBL" id="KAL3286286.1"/>
    </source>
</evidence>
<dbReference type="InterPro" id="IPR013602">
    <property type="entry name" value="Dynein_heavy_linker"/>
</dbReference>
<accession>A0ABD2P698</accession>
<sequence length="784" mass="91841">MAKRAKDDMSRAILGACDKLKAKEKPIPLLEQIMKTYLTDDLMDAFNIKEKKRNYLKKLLAVEAKETGNKESKKSVVPLGPTIPVLNIAHNIMRENAEKCPTDHMDRFFEQDVRNMIQGKHLEKKYPKIIDSMIVEIREIFIDMTHNAGVNLKVKQPYAFVTRFRPEPYKYMGKTGRYDIFLKHREELKSKWVLYYPLIKKIQQECVDRLPQKILDISGFHYPGLFELSELAVKFNDLALTAEMILIRLRDKVVSLIDKDKTKVQKQHIKHYYEAITTLQAIHVSSCIIRTLEYIIEVSGSRRRVPFLVLTIHFEGALVLRPSSAETSFIYRNFMNQLVEIGSNFQTIEKRGKKIVEKNIHLNVTRDYFEEAAARMKLNIKSLYEPVINYVQKLDDLFRDIYRDIDREGTVSVEQPEMTFEIGCNLIRHYENYFVKASKLQCGENFAIGQLVLSEYVKTLRESLSMVIEDIFLKLCNIHLNENDNICAAFEEVRRKALKKPVTTEELIEQGKYMIEVKTVILNDLKERIQTLLSSLTKMIDYGTLSKDHMALNAKAVQWLVDIEDVLEQNSAMYEGIKYEAEEKVHRSIAEIKKRNADLIPKLIILNEMDNIKNSRQYIMQMAPIMEELREIKTKIIWTNREEACLGFALSEYPEYGALLAFIHPFYHLVKLCLNLIRKTTVWLDGQFEFLNYEETEMFIEDYNKEFLKTFKLYKTKIRQAHQEKSPLTFMGISDDVDSSNWPSPLKLCNQATQLIKKFRPAMTMMRIMCNDALLKRHWKGIYR</sequence>
<proteinExistence type="predicted"/>
<dbReference type="PANTHER" id="PTHR45703:SF1">
    <property type="entry name" value="DYNEINS HEAVY CHAIN"/>
    <property type="match status" value="1"/>
</dbReference>
<organism evidence="2 3">
    <name type="scientific">Cryptolaemus montrouzieri</name>
    <dbReference type="NCBI Taxonomy" id="559131"/>
    <lineage>
        <taxon>Eukaryota</taxon>
        <taxon>Metazoa</taxon>
        <taxon>Ecdysozoa</taxon>
        <taxon>Arthropoda</taxon>
        <taxon>Hexapoda</taxon>
        <taxon>Insecta</taxon>
        <taxon>Pterygota</taxon>
        <taxon>Neoptera</taxon>
        <taxon>Endopterygota</taxon>
        <taxon>Coleoptera</taxon>
        <taxon>Polyphaga</taxon>
        <taxon>Cucujiformia</taxon>
        <taxon>Coccinelloidea</taxon>
        <taxon>Coccinellidae</taxon>
        <taxon>Scymninae</taxon>
        <taxon>Scymnini</taxon>
        <taxon>Cryptolaemus</taxon>
    </lineage>
</organism>
<dbReference type="Proteomes" id="UP001516400">
    <property type="component" value="Unassembled WGS sequence"/>
</dbReference>
<protein>
    <recommendedName>
        <fullName evidence="1">Dynein heavy chain linker domain-containing protein</fullName>
    </recommendedName>
</protein>
<comment type="caution">
    <text evidence="2">The sequence shown here is derived from an EMBL/GenBank/DDBJ whole genome shotgun (WGS) entry which is preliminary data.</text>
</comment>
<dbReference type="AlphaFoldDB" id="A0ABD2P698"/>
<keyword evidence="3" id="KW-1185">Reference proteome</keyword>
<reference evidence="2 3" key="1">
    <citation type="journal article" date="2021" name="BMC Biol.">
        <title>Horizontally acquired antibacterial genes associated with adaptive radiation of ladybird beetles.</title>
        <authorList>
            <person name="Li H.S."/>
            <person name="Tang X.F."/>
            <person name="Huang Y.H."/>
            <person name="Xu Z.Y."/>
            <person name="Chen M.L."/>
            <person name="Du X.Y."/>
            <person name="Qiu B.Y."/>
            <person name="Chen P.T."/>
            <person name="Zhang W."/>
            <person name="Slipinski A."/>
            <person name="Escalona H.E."/>
            <person name="Waterhouse R.M."/>
            <person name="Zwick A."/>
            <person name="Pang H."/>
        </authorList>
    </citation>
    <scope>NUCLEOTIDE SEQUENCE [LARGE SCALE GENOMIC DNA]</scope>
    <source>
        <strain evidence="2">SYSU2018</strain>
    </source>
</reference>
<dbReference type="Pfam" id="PF08393">
    <property type="entry name" value="DHC_N2"/>
    <property type="match status" value="1"/>
</dbReference>
<dbReference type="EMBL" id="JABFTP020000185">
    <property type="protein sequence ID" value="KAL3286286.1"/>
    <property type="molecule type" value="Genomic_DNA"/>
</dbReference>
<feature type="domain" description="Dynein heavy chain linker" evidence="1">
    <location>
        <begin position="663"/>
        <end position="782"/>
    </location>
</feature>
<dbReference type="PANTHER" id="PTHR45703">
    <property type="entry name" value="DYNEIN HEAVY CHAIN"/>
    <property type="match status" value="1"/>
</dbReference>
<name>A0ABD2P698_9CUCU</name>
<evidence type="ECO:0000259" key="1">
    <source>
        <dbReference type="Pfam" id="PF08393"/>
    </source>
</evidence>
<dbReference type="InterPro" id="IPR026983">
    <property type="entry name" value="DHC"/>
</dbReference>
<gene>
    <name evidence="2" type="ORF">HHI36_000795</name>
</gene>